<feature type="domain" description="Carboxyltransferase" evidence="4">
    <location>
        <begin position="22"/>
        <end position="313"/>
    </location>
</feature>
<reference evidence="5 6" key="1">
    <citation type="submission" date="2020-01" db="EMBL/GenBank/DDBJ databases">
        <title>Natronorubrum sp. JWXQ-INN 674 isolated from Inner Mongolia Autonomous Region of China.</title>
        <authorList>
            <person name="Xue Q."/>
        </authorList>
    </citation>
    <scope>NUCLEOTIDE SEQUENCE [LARGE SCALE GENOMIC DNA]</scope>
    <source>
        <strain evidence="5 6">JWXQ-INN-674</strain>
    </source>
</reference>
<dbReference type="InterPro" id="IPR003778">
    <property type="entry name" value="CT_A_B"/>
</dbReference>
<dbReference type="PANTHER" id="PTHR43309">
    <property type="entry name" value="5-OXOPROLINASE SUBUNIT C"/>
    <property type="match status" value="1"/>
</dbReference>
<evidence type="ECO:0000256" key="3">
    <source>
        <dbReference type="ARBA" id="ARBA00022840"/>
    </source>
</evidence>
<dbReference type="EMBL" id="WUYX01000019">
    <property type="protein sequence ID" value="MXV61381.1"/>
    <property type="molecule type" value="Genomic_DNA"/>
</dbReference>
<accession>A0A6B0VHQ5</accession>
<dbReference type="GO" id="GO:0016829">
    <property type="term" value="F:lyase activity"/>
    <property type="evidence" value="ECO:0007669"/>
    <property type="project" value="UniProtKB-KW"/>
</dbReference>
<comment type="caution">
    <text evidence="5">The sequence shown here is derived from an EMBL/GenBank/DDBJ whole genome shotgun (WGS) entry which is preliminary data.</text>
</comment>
<dbReference type="OrthoDB" id="85703at2157"/>
<dbReference type="RefSeq" id="WP_160063217.1">
    <property type="nucleotide sequence ID" value="NZ_WUYX01000019.1"/>
</dbReference>
<name>A0A6B0VHQ5_9EURY</name>
<dbReference type="Pfam" id="PF02626">
    <property type="entry name" value="CT_A_B"/>
    <property type="match status" value="1"/>
</dbReference>
<keyword evidence="1" id="KW-0547">Nucleotide-binding</keyword>
<organism evidence="5 6">
    <name type="scientific">Natronorubrum halalkaliphilum</name>
    <dbReference type="NCBI Taxonomy" id="2691917"/>
    <lineage>
        <taxon>Archaea</taxon>
        <taxon>Methanobacteriati</taxon>
        <taxon>Methanobacteriota</taxon>
        <taxon>Stenosarchaea group</taxon>
        <taxon>Halobacteria</taxon>
        <taxon>Halobacteriales</taxon>
        <taxon>Natrialbaceae</taxon>
        <taxon>Natronorubrum</taxon>
    </lineage>
</organism>
<dbReference type="Proteomes" id="UP000434101">
    <property type="component" value="Unassembled WGS sequence"/>
</dbReference>
<dbReference type="AlphaFoldDB" id="A0A6B0VHQ5"/>
<gene>
    <name evidence="5" type="ORF">GS429_04740</name>
</gene>
<keyword evidence="6" id="KW-1185">Reference proteome</keyword>
<proteinExistence type="predicted"/>
<dbReference type="InterPro" id="IPR029000">
    <property type="entry name" value="Cyclophilin-like_dom_sf"/>
</dbReference>
<dbReference type="GO" id="GO:0016787">
    <property type="term" value="F:hydrolase activity"/>
    <property type="evidence" value="ECO:0007669"/>
    <property type="project" value="UniProtKB-KW"/>
</dbReference>
<evidence type="ECO:0000313" key="6">
    <source>
        <dbReference type="Proteomes" id="UP000434101"/>
    </source>
</evidence>
<evidence type="ECO:0000256" key="1">
    <source>
        <dbReference type="ARBA" id="ARBA00022741"/>
    </source>
</evidence>
<dbReference type="InterPro" id="IPR052708">
    <property type="entry name" value="PxpC"/>
</dbReference>
<dbReference type="Gene3D" id="2.40.100.10">
    <property type="entry name" value="Cyclophilin-like"/>
    <property type="match status" value="1"/>
</dbReference>
<dbReference type="SMART" id="SM00797">
    <property type="entry name" value="AHS2"/>
    <property type="match status" value="1"/>
</dbReference>
<dbReference type="SUPFAM" id="SSF50891">
    <property type="entry name" value="Cyclophilin-like"/>
    <property type="match status" value="1"/>
</dbReference>
<dbReference type="GO" id="GO:0005524">
    <property type="term" value="F:ATP binding"/>
    <property type="evidence" value="ECO:0007669"/>
    <property type="project" value="UniProtKB-KW"/>
</dbReference>
<keyword evidence="5" id="KW-0456">Lyase</keyword>
<sequence>MRILDGGLVTTVQDTGRYGHYHIGMPPSGAMDQYAHKVGNWLVGNDESDATLEMTYMGADVEFESDTVFAVTGADMEPKLEDEPIPTWTAVRAEAGDTLSFEFATEGVRSYLAVAGGVDIEPVMGSRATYTLIGIGGHEGRSLEAGDELPIGEPSADADAMVGASVDEANRPDYSRTEISVVMGLCDYRLTDDGRERFLDADWNVSDEADRVGYRFEGPDITDMFEEREQPFGAGTDVTNVVDLGYPVGSIQMAGQPIILMRDAVTGGGYVTVGTVVSPDRDALAQCRTHSTVDFNAVDVEDALEIRQDRDARLETVQNSLEDATQ</sequence>
<keyword evidence="3" id="KW-0067">ATP-binding</keyword>
<evidence type="ECO:0000259" key="4">
    <source>
        <dbReference type="SMART" id="SM00797"/>
    </source>
</evidence>
<evidence type="ECO:0000256" key="2">
    <source>
        <dbReference type="ARBA" id="ARBA00022801"/>
    </source>
</evidence>
<keyword evidence="2" id="KW-0378">Hydrolase</keyword>
<evidence type="ECO:0000313" key="5">
    <source>
        <dbReference type="EMBL" id="MXV61381.1"/>
    </source>
</evidence>
<dbReference type="NCBIfam" id="TIGR00724">
    <property type="entry name" value="urea_amlyse_rel"/>
    <property type="match status" value="1"/>
</dbReference>
<protein>
    <submittedName>
        <fullName evidence="5">5-oxoprolinase/urea amidolyase family protein</fullName>
    </submittedName>
</protein>
<dbReference type="PANTHER" id="PTHR43309:SF3">
    <property type="entry name" value="5-OXOPROLINASE SUBUNIT C"/>
    <property type="match status" value="1"/>
</dbReference>